<protein>
    <recommendedName>
        <fullName evidence="3">tyrosinase</fullName>
        <ecNumber evidence="3">1.14.18.1</ecNumber>
    </recommendedName>
</protein>
<dbReference type="GO" id="GO:0046872">
    <property type="term" value="F:metal ion binding"/>
    <property type="evidence" value="ECO:0007669"/>
    <property type="project" value="UniProtKB-KW"/>
</dbReference>
<evidence type="ECO:0000256" key="8">
    <source>
        <dbReference type="ARBA" id="ARBA00023101"/>
    </source>
</evidence>
<dbReference type="InterPro" id="IPR041640">
    <property type="entry name" value="Tyrosinase_C"/>
</dbReference>
<dbReference type="Gene3D" id="1.10.1280.10">
    <property type="entry name" value="Di-copper center containing domain from catechol oxidase"/>
    <property type="match status" value="1"/>
</dbReference>
<dbReference type="PANTHER" id="PTHR11474">
    <property type="entry name" value="TYROSINASE FAMILY MEMBER"/>
    <property type="match status" value="1"/>
</dbReference>
<evidence type="ECO:0000256" key="10">
    <source>
        <dbReference type="ARBA" id="ARBA00048881"/>
    </source>
</evidence>
<feature type="domain" description="Tyrosinase copper-binding" evidence="11">
    <location>
        <begin position="92"/>
        <end position="110"/>
    </location>
</feature>
<evidence type="ECO:0000256" key="2">
    <source>
        <dbReference type="ARBA" id="ARBA00009928"/>
    </source>
</evidence>
<evidence type="ECO:0000313" key="13">
    <source>
        <dbReference type="EMBL" id="GES83776.1"/>
    </source>
</evidence>
<accession>A0A8H3LDJ6</accession>
<dbReference type="Gene3D" id="2.60.310.20">
    <property type="match status" value="1"/>
</dbReference>
<evidence type="ECO:0000256" key="3">
    <source>
        <dbReference type="ARBA" id="ARBA00011906"/>
    </source>
</evidence>
<evidence type="ECO:0000259" key="12">
    <source>
        <dbReference type="PROSITE" id="PS00498"/>
    </source>
</evidence>
<dbReference type="PROSITE" id="PS00497">
    <property type="entry name" value="TYROSINASE_1"/>
    <property type="match status" value="1"/>
</dbReference>
<keyword evidence="4" id="KW-0479">Metal-binding</keyword>
<dbReference type="EMBL" id="BLAL01000073">
    <property type="protein sequence ID" value="GES83776.1"/>
    <property type="molecule type" value="Genomic_DNA"/>
</dbReference>
<dbReference type="GO" id="GO:0042438">
    <property type="term" value="P:melanin biosynthetic process"/>
    <property type="evidence" value="ECO:0007669"/>
    <property type="project" value="UniProtKB-KW"/>
</dbReference>
<dbReference type="AlphaFoldDB" id="A0A8H3LDJ6"/>
<dbReference type="Proteomes" id="UP000615446">
    <property type="component" value="Unassembled WGS sequence"/>
</dbReference>
<feature type="domain" description="Tyrosinase copper-binding" evidence="12">
    <location>
        <begin position="327"/>
        <end position="338"/>
    </location>
</feature>
<proteinExistence type="inferred from homology"/>
<dbReference type="InterPro" id="IPR008922">
    <property type="entry name" value="Di-copper_centre_dom_sf"/>
</dbReference>
<sequence length="582" mass="66587">MVETIKRVVVKPLSTEPKPRLAVEILMKDKKYAEQRDLFLRGFAAVQQKDPNDPTSFYQIGGIHGLPYVPYDDVLGTYNKNDPEGQWGGYCHHGDILFPTWHRPYVMLLEQCIYNEAKKLVEADTKNDGYENDPRYVKALEDLRFPYWDWASPSTLAHGVPSFFFDETVRVAISFDTNKKNKPKKHSKISNPLRAYTLPKNLGTMSLVGDRGNPTQRPYVPNSGDPYTPEGFATVRHPSKNYLSKVDDTSLTVIRDCSTTFRPNLSQVFLVKNWRIFSNHGWTEDPDHKLENEYGNFASIEVVHDALHDSIGGNGGHMSWPDVAGFDPIFFLHHCNVDRLVAIWQAIHPDVWIEDDGQTSGTFTDPPRKKIGAETDLTPFRKSETEFWNSNDVRDIKKLGYTYPVLEKKYAEGELLKKMLNYYHPSRYLKTHWIVWIRVKKHYFGYPFTIRVFFDEPKASSTTSISSPNYAGHMYIFARGKDSHCENCKSNPNMVVNGSVDLTLCMQHLDVVDNRDSDTSPIDGKRVTLVAVSQDGSGIDLDEIGLVFADLYRVDTVDEVNEKFKYKFIDHVIQDDSSPTRS</sequence>
<evidence type="ECO:0000259" key="11">
    <source>
        <dbReference type="PROSITE" id="PS00497"/>
    </source>
</evidence>
<comment type="caution">
    <text evidence="13">The sequence shown here is derived from an EMBL/GenBank/DDBJ whole genome shotgun (WGS) entry which is preliminary data.</text>
</comment>
<dbReference type="InterPro" id="IPR002227">
    <property type="entry name" value="Tyrosinase_Cu-bd"/>
</dbReference>
<gene>
    <name evidence="13" type="ORF">RCL2_001092800</name>
</gene>
<comment type="cofactor">
    <cofactor evidence="1">
        <name>Cu(2+)</name>
        <dbReference type="ChEBI" id="CHEBI:29036"/>
    </cofactor>
</comment>
<comment type="catalytic activity">
    <reaction evidence="10">
        <text>L-tyrosine + O2 = L-dopaquinone + H2O</text>
        <dbReference type="Rhea" id="RHEA:18117"/>
        <dbReference type="ChEBI" id="CHEBI:15377"/>
        <dbReference type="ChEBI" id="CHEBI:15379"/>
        <dbReference type="ChEBI" id="CHEBI:57924"/>
        <dbReference type="ChEBI" id="CHEBI:58315"/>
        <dbReference type="EC" id="1.14.18.1"/>
    </reaction>
</comment>
<keyword evidence="7" id="KW-0503">Monooxygenase</keyword>
<comment type="catalytic activity">
    <reaction evidence="9">
        <text>2 L-dopa + O2 = 2 L-dopaquinone + 2 H2O</text>
        <dbReference type="Rhea" id="RHEA:34287"/>
        <dbReference type="ChEBI" id="CHEBI:15377"/>
        <dbReference type="ChEBI" id="CHEBI:15379"/>
        <dbReference type="ChEBI" id="CHEBI:57504"/>
        <dbReference type="ChEBI" id="CHEBI:57924"/>
        <dbReference type="EC" id="1.14.18.1"/>
    </reaction>
</comment>
<keyword evidence="5" id="KW-0560">Oxidoreductase</keyword>
<dbReference type="PRINTS" id="PR00092">
    <property type="entry name" value="TYROSINASE"/>
</dbReference>
<dbReference type="InterPro" id="IPR050316">
    <property type="entry name" value="Tyrosinase/Hemocyanin"/>
</dbReference>
<organism evidence="13 14">
    <name type="scientific">Rhizophagus clarus</name>
    <dbReference type="NCBI Taxonomy" id="94130"/>
    <lineage>
        <taxon>Eukaryota</taxon>
        <taxon>Fungi</taxon>
        <taxon>Fungi incertae sedis</taxon>
        <taxon>Mucoromycota</taxon>
        <taxon>Glomeromycotina</taxon>
        <taxon>Glomeromycetes</taxon>
        <taxon>Glomerales</taxon>
        <taxon>Glomeraceae</taxon>
        <taxon>Rhizophagus</taxon>
    </lineage>
</organism>
<reference evidence="13" key="1">
    <citation type="submission" date="2019-10" db="EMBL/GenBank/DDBJ databases">
        <title>Conservation and host-specific expression of non-tandemly repeated heterogenous ribosome RNA gene in arbuscular mycorrhizal fungi.</title>
        <authorList>
            <person name="Maeda T."/>
            <person name="Kobayashi Y."/>
            <person name="Nakagawa T."/>
            <person name="Ezawa T."/>
            <person name="Yamaguchi K."/>
            <person name="Bino T."/>
            <person name="Nishimoto Y."/>
            <person name="Shigenobu S."/>
            <person name="Kawaguchi M."/>
        </authorList>
    </citation>
    <scope>NUCLEOTIDE SEQUENCE</scope>
    <source>
        <strain evidence="13">HR1</strain>
    </source>
</reference>
<dbReference type="SUPFAM" id="SSF48056">
    <property type="entry name" value="Di-copper centre-containing domain"/>
    <property type="match status" value="1"/>
</dbReference>
<dbReference type="Pfam" id="PF00264">
    <property type="entry name" value="Tyrosinase"/>
    <property type="match status" value="1"/>
</dbReference>
<keyword evidence="8" id="KW-0470">Melanin biosynthesis</keyword>
<dbReference type="OrthoDB" id="2329482at2759"/>
<dbReference type="PANTHER" id="PTHR11474:SF76">
    <property type="entry name" value="SHKT DOMAIN-CONTAINING PROTEIN"/>
    <property type="match status" value="1"/>
</dbReference>
<evidence type="ECO:0000256" key="1">
    <source>
        <dbReference type="ARBA" id="ARBA00001973"/>
    </source>
</evidence>
<comment type="similarity">
    <text evidence="2">Belongs to the tyrosinase family.</text>
</comment>
<dbReference type="PROSITE" id="PS00498">
    <property type="entry name" value="TYROSINASE_2"/>
    <property type="match status" value="1"/>
</dbReference>
<evidence type="ECO:0000256" key="6">
    <source>
        <dbReference type="ARBA" id="ARBA00023008"/>
    </source>
</evidence>
<dbReference type="Pfam" id="PF18132">
    <property type="entry name" value="Tyrosinase_C"/>
    <property type="match status" value="1"/>
</dbReference>
<dbReference type="EC" id="1.14.18.1" evidence="3"/>
<evidence type="ECO:0000256" key="4">
    <source>
        <dbReference type="ARBA" id="ARBA00022723"/>
    </source>
</evidence>
<evidence type="ECO:0000256" key="7">
    <source>
        <dbReference type="ARBA" id="ARBA00023033"/>
    </source>
</evidence>
<evidence type="ECO:0000256" key="9">
    <source>
        <dbReference type="ARBA" id="ARBA00048233"/>
    </source>
</evidence>
<dbReference type="GO" id="GO:0004503">
    <property type="term" value="F:tyrosinase activity"/>
    <property type="evidence" value="ECO:0007669"/>
    <property type="project" value="UniProtKB-EC"/>
</dbReference>
<evidence type="ECO:0000256" key="5">
    <source>
        <dbReference type="ARBA" id="ARBA00023002"/>
    </source>
</evidence>
<keyword evidence="6" id="KW-0186">Copper</keyword>
<name>A0A8H3LDJ6_9GLOM</name>
<evidence type="ECO:0000313" key="14">
    <source>
        <dbReference type="Proteomes" id="UP000615446"/>
    </source>
</evidence>